<proteinExistence type="predicted"/>
<dbReference type="PANTHER" id="PTHR46163">
    <property type="entry name" value="TYROSINE-PROTEIN PHOSPHATASE-RELATED"/>
    <property type="match status" value="1"/>
</dbReference>
<dbReference type="AlphaFoldDB" id="A0AAF5RXP7"/>
<dbReference type="SUPFAM" id="SSF52799">
    <property type="entry name" value="(Phosphotyrosine protein) phosphatases II"/>
    <property type="match status" value="1"/>
</dbReference>
<dbReference type="PRINTS" id="PR00700">
    <property type="entry name" value="PRTYPHPHTASE"/>
</dbReference>
<evidence type="ECO:0000259" key="2">
    <source>
        <dbReference type="PROSITE" id="PS50055"/>
    </source>
</evidence>
<protein>
    <recommendedName>
        <fullName evidence="6">Protein-tyrosine phosphatase containing protein</fullName>
    </recommendedName>
</protein>
<evidence type="ECO:0008006" key="6">
    <source>
        <dbReference type="Google" id="ProtNLM"/>
    </source>
</evidence>
<evidence type="ECO:0000259" key="3">
    <source>
        <dbReference type="PROSITE" id="PS50056"/>
    </source>
</evidence>
<feature type="region of interest" description="Disordered" evidence="1">
    <location>
        <begin position="106"/>
        <end position="135"/>
    </location>
</feature>
<sequence length="453" mass="52764">MSNKNNPKVVQDTKKLSKRRTASALLSSKKRAKSRLLSSLPAQISRRHSGRKRSITKKSSFGHSPHRSSSAYHGYHRAQNVITKDRNATLSLKHSTINTFTSDSTNFDSSQLTLSPRNDNKSETEDDDKTTKDEKREKIQKAILSWIRNVLAKGISGIKEDFERLNRTPRMEILYGSPEDERNRYRDIRCIEKTRVILENVDIQADYIHANFIYSGKRKKRFICTQAPMETTIEDFWRMICQTQCEYIVMLCDFVENNMSVCADYWPREEGQRTEYGDTEVRNFMIKKIKIQEDNVNYTAIKSKLRIISRLGLHNCTHFYWPEWTDQMPPPSFEMIQRISKEIRQSKFPITVHCTTGIGRSATFVAIELVLEMLSKGQTCTMIDLLSNLRKQRAQAINSWKQYLAVHKHIINYLIIRKKIPKEILKDVDEFLNACDKQMNDKVISDEAIKLSH</sequence>
<feature type="compositionally biased region" description="Basic residues" evidence="1">
    <location>
        <begin position="45"/>
        <end position="56"/>
    </location>
</feature>
<organism evidence="4 5">
    <name type="scientific">Wuchereria bancrofti</name>
    <dbReference type="NCBI Taxonomy" id="6293"/>
    <lineage>
        <taxon>Eukaryota</taxon>
        <taxon>Metazoa</taxon>
        <taxon>Ecdysozoa</taxon>
        <taxon>Nematoda</taxon>
        <taxon>Chromadorea</taxon>
        <taxon>Rhabditida</taxon>
        <taxon>Spirurina</taxon>
        <taxon>Spiruromorpha</taxon>
        <taxon>Filarioidea</taxon>
        <taxon>Onchocercidae</taxon>
        <taxon>Wuchereria</taxon>
    </lineage>
</organism>
<dbReference type="PANTHER" id="PTHR46163:SF5">
    <property type="entry name" value="TYROSINE-PROTEIN PHOSPHATASE"/>
    <property type="match status" value="1"/>
</dbReference>
<dbReference type="PROSITE" id="PS50055">
    <property type="entry name" value="TYR_PHOSPHATASE_PTP"/>
    <property type="match status" value="1"/>
</dbReference>
<dbReference type="Pfam" id="PF00102">
    <property type="entry name" value="Y_phosphatase"/>
    <property type="match status" value="1"/>
</dbReference>
<evidence type="ECO:0000313" key="5">
    <source>
        <dbReference type="WBParaSite" id="mrna-Wban_10105"/>
    </source>
</evidence>
<feature type="domain" description="Tyrosine-protein phosphatase" evidence="2">
    <location>
        <begin position="181"/>
        <end position="413"/>
    </location>
</feature>
<dbReference type="InterPro" id="IPR052782">
    <property type="entry name" value="Oocyte-zygote_transition_reg"/>
</dbReference>
<dbReference type="InterPro" id="IPR003595">
    <property type="entry name" value="Tyr_Pase_cat"/>
</dbReference>
<feature type="domain" description="Tyrosine specific protein phosphatases" evidence="3">
    <location>
        <begin position="330"/>
        <end position="404"/>
    </location>
</feature>
<dbReference type="PROSITE" id="PS50056">
    <property type="entry name" value="TYR_PHOSPHATASE_2"/>
    <property type="match status" value="1"/>
</dbReference>
<feature type="compositionally biased region" description="Basic and acidic residues" evidence="1">
    <location>
        <begin position="118"/>
        <end position="135"/>
    </location>
</feature>
<evidence type="ECO:0000313" key="4">
    <source>
        <dbReference type="Proteomes" id="UP000093561"/>
    </source>
</evidence>
<dbReference type="InterPro" id="IPR029021">
    <property type="entry name" value="Prot-tyrosine_phosphatase-like"/>
</dbReference>
<reference evidence="4" key="1">
    <citation type="submission" date="2015-03" db="EMBL/GenBank/DDBJ databases">
        <title>Wuchereria bancrofti Genome Sequencing Papua New Guinea Strain.</title>
        <authorList>
            <person name="Small S.T."/>
            <person name="Serre D."/>
            <person name="Zimmerman P.A."/>
        </authorList>
    </citation>
    <scope>NUCLEOTIDE SEQUENCE [LARGE SCALE GENOMIC DNA]</scope>
    <source>
        <strain evidence="4">pt0022</strain>
    </source>
</reference>
<feature type="compositionally biased region" description="Low complexity" evidence="1">
    <location>
        <begin position="59"/>
        <end position="70"/>
    </location>
</feature>
<dbReference type="Proteomes" id="UP000093561">
    <property type="component" value="Unassembled WGS sequence"/>
</dbReference>
<dbReference type="SMART" id="SM00404">
    <property type="entry name" value="PTPc_motif"/>
    <property type="match status" value="1"/>
</dbReference>
<dbReference type="GO" id="GO:0004725">
    <property type="term" value="F:protein tyrosine phosphatase activity"/>
    <property type="evidence" value="ECO:0007669"/>
    <property type="project" value="InterPro"/>
</dbReference>
<dbReference type="InterPro" id="IPR000387">
    <property type="entry name" value="Tyr_Pase_dom"/>
</dbReference>
<dbReference type="SMART" id="SM00194">
    <property type="entry name" value="PTPc"/>
    <property type="match status" value="1"/>
</dbReference>
<accession>A0AAF5RXP7</accession>
<dbReference type="InterPro" id="IPR016130">
    <property type="entry name" value="Tyr_Pase_AS"/>
</dbReference>
<evidence type="ECO:0000256" key="1">
    <source>
        <dbReference type="SAM" id="MobiDB-lite"/>
    </source>
</evidence>
<dbReference type="InterPro" id="IPR000242">
    <property type="entry name" value="PTP_cat"/>
</dbReference>
<feature type="region of interest" description="Disordered" evidence="1">
    <location>
        <begin position="1"/>
        <end position="73"/>
    </location>
</feature>
<name>A0AAF5RXP7_WUCBA</name>
<reference evidence="5" key="3">
    <citation type="submission" date="2024-02" db="UniProtKB">
        <authorList>
            <consortium name="WormBaseParasite"/>
        </authorList>
    </citation>
    <scope>IDENTIFICATION</scope>
    <source>
        <strain evidence="5">pt0022</strain>
    </source>
</reference>
<reference evidence="4" key="2">
    <citation type="journal article" date="2016" name="Mol. Ecol.">
        <title>Population genomics of the filarial nematode parasite Wuchereria bancrofti from mosquitoes.</title>
        <authorList>
            <person name="Small S.T."/>
            <person name="Reimer L.J."/>
            <person name="Tisch D.J."/>
            <person name="King C.L."/>
            <person name="Christensen B.M."/>
            <person name="Siba P.M."/>
            <person name="Kazura J.W."/>
            <person name="Serre D."/>
            <person name="Zimmerman P.A."/>
        </authorList>
    </citation>
    <scope>NUCLEOTIDE SEQUENCE</scope>
    <source>
        <strain evidence="4">pt0022</strain>
    </source>
</reference>
<dbReference type="Gene3D" id="3.90.190.10">
    <property type="entry name" value="Protein tyrosine phosphatase superfamily"/>
    <property type="match status" value="1"/>
</dbReference>
<dbReference type="CDD" id="cd00047">
    <property type="entry name" value="PTPc"/>
    <property type="match status" value="1"/>
</dbReference>
<dbReference type="PROSITE" id="PS00383">
    <property type="entry name" value="TYR_PHOSPHATASE_1"/>
    <property type="match status" value="1"/>
</dbReference>
<dbReference type="WBParaSite" id="mrna-Wban_10105">
    <property type="protein sequence ID" value="mrna-Wban_10105"/>
    <property type="gene ID" value="Wban_10105"/>
</dbReference>